<dbReference type="Proteomes" id="UP000564885">
    <property type="component" value="Unassembled WGS sequence"/>
</dbReference>
<reference evidence="1 2" key="1">
    <citation type="submission" date="2020-04" db="EMBL/GenBank/DDBJ databases">
        <title>Enterovirga sp. isolate from soil.</title>
        <authorList>
            <person name="Chea S."/>
            <person name="Kim D.-U."/>
        </authorList>
    </citation>
    <scope>NUCLEOTIDE SEQUENCE [LARGE SCALE GENOMIC DNA]</scope>
    <source>
        <strain evidence="1 2">DB1703</strain>
    </source>
</reference>
<protein>
    <submittedName>
        <fullName evidence="1">Uncharacterized protein</fullName>
    </submittedName>
</protein>
<sequence>MAWLFQGSETELLGLSDLDFIEVWSALFGEPPAAMIDRAQMVGLMRSALEPDAAPAFRSEARAVAARHAWAAFGAREAPSRRP</sequence>
<comment type="caution">
    <text evidence="1">The sequence shown here is derived from an EMBL/GenBank/DDBJ whole genome shotgun (WGS) entry which is preliminary data.</text>
</comment>
<accession>A0A849IDJ2</accession>
<organism evidence="1 2">
    <name type="scientific">Enterovirga aerilata</name>
    <dbReference type="NCBI Taxonomy" id="2730920"/>
    <lineage>
        <taxon>Bacteria</taxon>
        <taxon>Pseudomonadati</taxon>
        <taxon>Pseudomonadota</taxon>
        <taxon>Alphaproteobacteria</taxon>
        <taxon>Hyphomicrobiales</taxon>
        <taxon>Methylobacteriaceae</taxon>
        <taxon>Enterovirga</taxon>
    </lineage>
</organism>
<name>A0A849IDJ2_9HYPH</name>
<dbReference type="EMBL" id="JABEPP010000002">
    <property type="protein sequence ID" value="NNM71973.1"/>
    <property type="molecule type" value="Genomic_DNA"/>
</dbReference>
<proteinExistence type="predicted"/>
<dbReference type="RefSeq" id="WP_171217493.1">
    <property type="nucleotide sequence ID" value="NZ_JABEPP010000002.1"/>
</dbReference>
<gene>
    <name evidence="1" type="ORF">HJG44_06135</name>
</gene>
<evidence type="ECO:0000313" key="1">
    <source>
        <dbReference type="EMBL" id="NNM71973.1"/>
    </source>
</evidence>
<keyword evidence="2" id="KW-1185">Reference proteome</keyword>
<dbReference type="AlphaFoldDB" id="A0A849IDJ2"/>
<evidence type="ECO:0000313" key="2">
    <source>
        <dbReference type="Proteomes" id="UP000564885"/>
    </source>
</evidence>